<dbReference type="Gene3D" id="3.30.70.20">
    <property type="match status" value="1"/>
</dbReference>
<keyword evidence="3 8" id="KW-0479">Metal-binding</keyword>
<dbReference type="EMBL" id="JAFEUC010000039">
    <property type="protein sequence ID" value="MBM7080924.1"/>
    <property type="molecule type" value="Genomic_DNA"/>
</dbReference>
<keyword evidence="2 8" id="KW-0813">Transport</keyword>
<dbReference type="Proteomes" id="UP001518872">
    <property type="component" value="Unassembled WGS sequence"/>
</dbReference>
<evidence type="ECO:0000256" key="3">
    <source>
        <dbReference type="ARBA" id="ARBA00022723"/>
    </source>
</evidence>
<dbReference type="PRINTS" id="PR00352">
    <property type="entry name" value="3FE4SFRDOXIN"/>
</dbReference>
<proteinExistence type="predicted"/>
<accession>A0ABS2J679</accession>
<keyword evidence="5 8" id="KW-0408">Iron</keyword>
<dbReference type="SUPFAM" id="SSF54862">
    <property type="entry name" value="4Fe-4S ferredoxins"/>
    <property type="match status" value="1"/>
</dbReference>
<dbReference type="Pfam" id="PF13370">
    <property type="entry name" value="Fer4_13"/>
    <property type="match status" value="1"/>
</dbReference>
<comment type="caution">
    <text evidence="9">The sequence shown here is derived from an EMBL/GenBank/DDBJ whole genome shotgun (WGS) entry which is preliminary data.</text>
</comment>
<protein>
    <recommendedName>
        <fullName evidence="8">Ferredoxin</fullName>
    </recommendedName>
</protein>
<evidence type="ECO:0000256" key="8">
    <source>
        <dbReference type="RuleBase" id="RU368020"/>
    </source>
</evidence>
<evidence type="ECO:0000256" key="6">
    <source>
        <dbReference type="ARBA" id="ARBA00023014"/>
    </source>
</evidence>
<evidence type="ECO:0000256" key="7">
    <source>
        <dbReference type="ARBA" id="ARBA00023291"/>
    </source>
</evidence>
<comment type="function">
    <text evidence="8">Ferredoxins are iron-sulfur proteins that transfer electrons in a wide variety of metabolic reactions.</text>
</comment>
<evidence type="ECO:0000313" key="9">
    <source>
        <dbReference type="EMBL" id="MBM7080924.1"/>
    </source>
</evidence>
<evidence type="ECO:0000256" key="1">
    <source>
        <dbReference type="ARBA" id="ARBA00001927"/>
    </source>
</evidence>
<evidence type="ECO:0000256" key="4">
    <source>
        <dbReference type="ARBA" id="ARBA00022982"/>
    </source>
</evidence>
<reference evidence="9 10" key="1">
    <citation type="submission" date="2021-02" db="EMBL/GenBank/DDBJ databases">
        <authorList>
            <person name="Ra J.-S."/>
        </authorList>
    </citation>
    <scope>NUCLEOTIDE SEQUENCE [LARGE SCALE GENOMIC DNA]</scope>
    <source>
        <strain evidence="9 10">MMS20-R1-14</strain>
    </source>
</reference>
<dbReference type="PANTHER" id="PTHR36923:SF3">
    <property type="entry name" value="FERREDOXIN"/>
    <property type="match status" value="1"/>
</dbReference>
<dbReference type="PANTHER" id="PTHR36923">
    <property type="entry name" value="FERREDOXIN"/>
    <property type="match status" value="1"/>
</dbReference>
<evidence type="ECO:0000313" key="10">
    <source>
        <dbReference type="Proteomes" id="UP001518872"/>
    </source>
</evidence>
<gene>
    <name evidence="9" type="ORF">JQX11_31925</name>
</gene>
<evidence type="ECO:0000256" key="2">
    <source>
        <dbReference type="ARBA" id="ARBA00022448"/>
    </source>
</evidence>
<sequence>MSVDDEQCCCSGQCVLAAPDLFDQREEDGIAVVLVAEPTADRYEEARTAARHCPSNAISVHERD</sequence>
<keyword evidence="6 8" id="KW-0411">Iron-sulfur</keyword>
<comment type="cofactor">
    <cofactor evidence="1">
        <name>[3Fe-4S] cluster</name>
        <dbReference type="ChEBI" id="CHEBI:21137"/>
    </cofactor>
</comment>
<name>A0ABS2J679_9ACTN</name>
<keyword evidence="7" id="KW-0003">3Fe-4S</keyword>
<keyword evidence="10" id="KW-1185">Reference proteome</keyword>
<evidence type="ECO:0000256" key="5">
    <source>
        <dbReference type="ARBA" id="ARBA00023004"/>
    </source>
</evidence>
<dbReference type="InterPro" id="IPR051269">
    <property type="entry name" value="Fe-S_cluster_ET"/>
</dbReference>
<organism evidence="9 10">
    <name type="scientific">Micromonospora humida</name>
    <dbReference type="NCBI Taxonomy" id="2809018"/>
    <lineage>
        <taxon>Bacteria</taxon>
        <taxon>Bacillati</taxon>
        <taxon>Actinomycetota</taxon>
        <taxon>Actinomycetes</taxon>
        <taxon>Micromonosporales</taxon>
        <taxon>Micromonosporaceae</taxon>
        <taxon>Micromonospora</taxon>
    </lineage>
</organism>
<dbReference type="InterPro" id="IPR001080">
    <property type="entry name" value="3Fe4S_ferredoxin"/>
</dbReference>
<keyword evidence="4 8" id="KW-0249">Electron transport</keyword>